<dbReference type="Proteomes" id="UP000214603">
    <property type="component" value="Unassembled WGS sequence"/>
</dbReference>
<evidence type="ECO:0000313" key="5">
    <source>
        <dbReference type="Proteomes" id="UP000214603"/>
    </source>
</evidence>
<evidence type="ECO:0000259" key="2">
    <source>
        <dbReference type="Pfam" id="PF05378"/>
    </source>
</evidence>
<proteinExistence type="predicted"/>
<dbReference type="PANTHER" id="PTHR11365">
    <property type="entry name" value="5-OXOPROLINASE RELATED"/>
    <property type="match status" value="1"/>
</dbReference>
<dbReference type="InterPro" id="IPR002821">
    <property type="entry name" value="Hydantoinase_A"/>
</dbReference>
<dbReference type="SUPFAM" id="SSF53067">
    <property type="entry name" value="Actin-like ATPase domain"/>
    <property type="match status" value="1"/>
</dbReference>
<evidence type="ECO:0008006" key="6">
    <source>
        <dbReference type="Google" id="ProtNLM"/>
    </source>
</evidence>
<dbReference type="InterPro" id="IPR008040">
    <property type="entry name" value="Hydant_A_N"/>
</dbReference>
<dbReference type="InterPro" id="IPR049517">
    <property type="entry name" value="ACX-like_C"/>
</dbReference>
<protein>
    <recommendedName>
        <fullName evidence="6">5-oxoprolinase</fullName>
    </recommendedName>
</protein>
<dbReference type="InterPro" id="IPR045079">
    <property type="entry name" value="Oxoprolinase-like"/>
</dbReference>
<dbReference type="GO" id="GO:0006749">
    <property type="term" value="P:glutathione metabolic process"/>
    <property type="evidence" value="ECO:0007669"/>
    <property type="project" value="TreeGrafter"/>
</dbReference>
<organism evidence="4 5">
    <name type="scientific">Candidimonas nitroreducens</name>
    <dbReference type="NCBI Taxonomy" id="683354"/>
    <lineage>
        <taxon>Bacteria</taxon>
        <taxon>Pseudomonadati</taxon>
        <taxon>Pseudomonadota</taxon>
        <taxon>Betaproteobacteria</taxon>
        <taxon>Burkholderiales</taxon>
        <taxon>Alcaligenaceae</taxon>
        <taxon>Candidimonas</taxon>
    </lineage>
</organism>
<gene>
    <name evidence="4" type="ORF">CEY11_06735</name>
</gene>
<dbReference type="EMBL" id="NJIH01000003">
    <property type="protein sequence ID" value="OWT63990.1"/>
    <property type="molecule type" value="Genomic_DNA"/>
</dbReference>
<evidence type="ECO:0000259" key="3">
    <source>
        <dbReference type="Pfam" id="PF19278"/>
    </source>
</evidence>
<evidence type="ECO:0000259" key="1">
    <source>
        <dbReference type="Pfam" id="PF01968"/>
    </source>
</evidence>
<dbReference type="Pfam" id="PF19278">
    <property type="entry name" value="Hydant_A_C"/>
    <property type="match status" value="1"/>
</dbReference>
<dbReference type="Pfam" id="PF01968">
    <property type="entry name" value="Hydantoinase_A"/>
    <property type="match status" value="1"/>
</dbReference>
<dbReference type="PANTHER" id="PTHR11365:SF23">
    <property type="entry name" value="HYPOTHETICAL 5-OXOPROLINASE (EUROFUNG)-RELATED"/>
    <property type="match status" value="1"/>
</dbReference>
<feature type="domain" description="Acetophenone carboxylase-like C-terminal" evidence="3">
    <location>
        <begin position="521"/>
        <end position="689"/>
    </location>
</feature>
<name>A0A225MVZ1_9BURK</name>
<keyword evidence="5" id="KW-1185">Reference proteome</keyword>
<dbReference type="GO" id="GO:0017168">
    <property type="term" value="F:5-oxoprolinase (ATP-hydrolyzing) activity"/>
    <property type="evidence" value="ECO:0007669"/>
    <property type="project" value="TreeGrafter"/>
</dbReference>
<dbReference type="AlphaFoldDB" id="A0A225MVZ1"/>
<dbReference type="InterPro" id="IPR043129">
    <property type="entry name" value="ATPase_NBD"/>
</dbReference>
<reference evidence="5" key="1">
    <citation type="submission" date="2017-06" db="EMBL/GenBank/DDBJ databases">
        <title>Herbaspirillum phytohormonus sp. nov., isolated from the root nodule of Robinia pseudoacacia in lead-zinc mine.</title>
        <authorList>
            <person name="Fan M."/>
            <person name="Lin Y."/>
        </authorList>
    </citation>
    <scope>NUCLEOTIDE SEQUENCE [LARGE SCALE GENOMIC DNA]</scope>
    <source>
        <strain evidence="5">SC-089</strain>
    </source>
</reference>
<sequence length="693" mass="73429">MALFECRQAAGAGMIRIGIDIGGTFTDVVAAGGGQVRITKVPSTRADPSAAVRKVLDEVLPEWGVPFGDVARFVHGTTVATNAVLERRGARVGLLATDGFTDVLEIGRQNRHQVYDLILKPETPGFLAPGALRRGVVEAVEPDGRVRIPLDEESLRRSVESLVAEGVEAIAICFLYSHVNPVHERVAAEYIRGRHPDIIVSLSCDIDPAFREYERTVVTCFDAYIKGGLERYLENMESDLARVGIPASLQIMQSRGGVCGAKVARQRPIRLFLSGPAAGVVGACEVGRSVGCENVITVDIGGTSSDIALVAQGQALVRSEGWLDGYRIRVPMVDVNSIGAGGGSIAWIDVGGGLRVGPQSAGAQPGPACYGRGGTQATVTDASVVLGLLDPGYFAGGSLQLDPALAADAVRSCVAEPLGMSLHEAALGIHRVVNAQMAEGIRLVSISRGVDPREFALMPFGGAGGLHAAALARELDMRTIIVPRAPGVLCASGLLSAKTEHEASAAFLSKFADTDPSEILAVCDRLAGDCARLMAIEGISAEQVQTQCYADVCYMGQSHYLEVPIAMDDPEHLIERAYESFCALHAQVYGHSTRSPARFVNLRVVQRSDNQAASDQSGATRSEPGAAKGVRQVLFEDQPGFVPAQIFQRDTLIPGQLIIGPAIIEQADTTTPIEPGWQARVTDNGVLILRRHA</sequence>
<feature type="domain" description="Hydantoinase A/oxoprolinase" evidence="1">
    <location>
        <begin position="215"/>
        <end position="502"/>
    </location>
</feature>
<dbReference type="Pfam" id="PF05378">
    <property type="entry name" value="Hydant_A_N"/>
    <property type="match status" value="1"/>
</dbReference>
<dbReference type="GO" id="GO:0005829">
    <property type="term" value="C:cytosol"/>
    <property type="evidence" value="ECO:0007669"/>
    <property type="project" value="TreeGrafter"/>
</dbReference>
<evidence type="ECO:0000313" key="4">
    <source>
        <dbReference type="EMBL" id="OWT63990.1"/>
    </source>
</evidence>
<feature type="domain" description="Hydantoinase/oxoprolinase N-terminal" evidence="2">
    <location>
        <begin position="16"/>
        <end position="192"/>
    </location>
</feature>
<comment type="caution">
    <text evidence="4">The sequence shown here is derived from an EMBL/GenBank/DDBJ whole genome shotgun (WGS) entry which is preliminary data.</text>
</comment>
<accession>A0A225MVZ1</accession>